<feature type="domain" description="Potassium channel" evidence="2">
    <location>
        <begin position="54"/>
        <end position="125"/>
    </location>
</feature>
<accession>A0A2X4WEK1</accession>
<dbReference type="KEGG" id="blen:NCTC4824_03123"/>
<evidence type="ECO:0000259" key="2">
    <source>
        <dbReference type="Pfam" id="PF07885"/>
    </source>
</evidence>
<dbReference type="Pfam" id="PF07885">
    <property type="entry name" value="Ion_trans_2"/>
    <property type="match status" value="1"/>
</dbReference>
<dbReference type="AlphaFoldDB" id="A0A2X4WEK1"/>
<feature type="transmembrane region" description="Helical" evidence="1">
    <location>
        <begin position="36"/>
        <end position="57"/>
    </location>
</feature>
<keyword evidence="4" id="KW-1185">Reference proteome</keyword>
<keyword evidence="1" id="KW-0472">Membrane</keyword>
<dbReference type="SUPFAM" id="SSF81324">
    <property type="entry name" value="Voltage-gated potassium channels"/>
    <property type="match status" value="1"/>
</dbReference>
<dbReference type="Proteomes" id="UP000249134">
    <property type="component" value="Chromosome 1"/>
</dbReference>
<dbReference type="RefSeq" id="WP_066145451.1">
    <property type="nucleotide sequence ID" value="NZ_CBCSGM010000008.1"/>
</dbReference>
<gene>
    <name evidence="3" type="ORF">NCTC4824_03123</name>
</gene>
<feature type="transmembrane region" description="Helical" evidence="1">
    <location>
        <begin position="107"/>
        <end position="129"/>
    </location>
</feature>
<protein>
    <submittedName>
        <fullName evidence="3">Ion transport 2 domain-containing protein</fullName>
    </submittedName>
</protein>
<keyword evidence="1" id="KW-1133">Transmembrane helix</keyword>
<dbReference type="EMBL" id="LS483476">
    <property type="protein sequence ID" value="SQI61189.1"/>
    <property type="molecule type" value="Genomic_DNA"/>
</dbReference>
<sequence>MWYIIFIAIILCILMALKTLFFPARFSYKQVSFENFVFLGCTYAVIMIGFGLLFLMLEMQGLEVMAETHVTGREDWKEQLSTSIYLSAITLFSVGYGDVVPVGIGRLLVIIEALLGYTIPAAFVVRSFIDYDPTIEKRK</sequence>
<feature type="transmembrane region" description="Helical" evidence="1">
    <location>
        <begin position="6"/>
        <end position="24"/>
    </location>
</feature>
<reference evidence="3 4" key="1">
    <citation type="submission" date="2018-06" db="EMBL/GenBank/DDBJ databases">
        <authorList>
            <consortium name="Pathogen Informatics"/>
            <person name="Doyle S."/>
        </authorList>
    </citation>
    <scope>NUCLEOTIDE SEQUENCE [LARGE SCALE GENOMIC DNA]</scope>
    <source>
        <strain evidence="3 4">NCTC4824</strain>
    </source>
</reference>
<dbReference type="Gene3D" id="1.10.287.70">
    <property type="match status" value="1"/>
</dbReference>
<evidence type="ECO:0000313" key="4">
    <source>
        <dbReference type="Proteomes" id="UP000249134"/>
    </source>
</evidence>
<evidence type="ECO:0000313" key="3">
    <source>
        <dbReference type="EMBL" id="SQI61189.1"/>
    </source>
</evidence>
<evidence type="ECO:0000256" key="1">
    <source>
        <dbReference type="SAM" id="Phobius"/>
    </source>
</evidence>
<dbReference type="STRING" id="1348624.GCA_001591545_03604"/>
<dbReference type="InterPro" id="IPR013099">
    <property type="entry name" value="K_chnl_dom"/>
</dbReference>
<keyword evidence="1" id="KW-0812">Transmembrane</keyword>
<organism evidence="3 4">
    <name type="scientific">Lederbergia lenta</name>
    <name type="common">Bacillus lentus</name>
    <dbReference type="NCBI Taxonomy" id="1467"/>
    <lineage>
        <taxon>Bacteria</taxon>
        <taxon>Bacillati</taxon>
        <taxon>Bacillota</taxon>
        <taxon>Bacilli</taxon>
        <taxon>Bacillales</taxon>
        <taxon>Bacillaceae</taxon>
        <taxon>Lederbergia</taxon>
    </lineage>
</organism>
<proteinExistence type="predicted"/>
<name>A0A2X4WEK1_LEDLE</name>